<keyword evidence="5" id="KW-1185">Reference proteome</keyword>
<dbReference type="KEGG" id="xcl:G4Z02_06320"/>
<feature type="binding site" evidence="3">
    <location>
        <position position="6"/>
    </location>
    <ligand>
        <name>a divalent metal cation</name>
        <dbReference type="ChEBI" id="CHEBI:60240"/>
        <label>1</label>
    </ligand>
</feature>
<dbReference type="SUPFAM" id="SSF51556">
    <property type="entry name" value="Metallo-dependent hydrolases"/>
    <property type="match status" value="1"/>
</dbReference>
<dbReference type="PROSITE" id="PS01137">
    <property type="entry name" value="TATD_1"/>
    <property type="match status" value="1"/>
</dbReference>
<dbReference type="PROSITE" id="PS01091">
    <property type="entry name" value="TATD_3"/>
    <property type="match status" value="1"/>
</dbReference>
<dbReference type="AlphaFoldDB" id="A0A7L7KSY0"/>
<gene>
    <name evidence="4" type="ORF">G4Z02_06320</name>
</gene>
<dbReference type="Pfam" id="PF01026">
    <property type="entry name" value="TatD_DNase"/>
    <property type="match status" value="1"/>
</dbReference>
<dbReference type="PIRSF" id="PIRSF005902">
    <property type="entry name" value="DNase_TatD"/>
    <property type="match status" value="1"/>
</dbReference>
<evidence type="ECO:0000256" key="1">
    <source>
        <dbReference type="ARBA" id="ARBA00022723"/>
    </source>
</evidence>
<dbReference type="CDD" id="cd01310">
    <property type="entry name" value="TatD_DNAse"/>
    <property type="match status" value="1"/>
</dbReference>
<proteinExistence type="predicted"/>
<name>A0A7L7KSY0_9MOLU</name>
<evidence type="ECO:0000256" key="2">
    <source>
        <dbReference type="ARBA" id="ARBA00022801"/>
    </source>
</evidence>
<dbReference type="GO" id="GO:0005829">
    <property type="term" value="C:cytosol"/>
    <property type="evidence" value="ECO:0007669"/>
    <property type="project" value="TreeGrafter"/>
</dbReference>
<evidence type="ECO:0000313" key="4">
    <source>
        <dbReference type="EMBL" id="QMS85382.1"/>
    </source>
</evidence>
<dbReference type="InterPro" id="IPR001130">
    <property type="entry name" value="TatD-like"/>
</dbReference>
<dbReference type="InterPro" id="IPR018228">
    <property type="entry name" value="DNase_TatD-rel_CS"/>
</dbReference>
<feature type="binding site" evidence="3">
    <location>
        <position position="92"/>
    </location>
    <ligand>
        <name>a divalent metal cation</name>
        <dbReference type="ChEBI" id="CHEBI:60240"/>
        <label>1</label>
    </ligand>
</feature>
<feature type="binding site" evidence="3">
    <location>
        <position position="151"/>
    </location>
    <ligand>
        <name>a divalent metal cation</name>
        <dbReference type="ChEBI" id="CHEBI:60240"/>
        <label>2</label>
    </ligand>
</feature>
<dbReference type="InterPro" id="IPR015991">
    <property type="entry name" value="TatD/YcfH-like"/>
</dbReference>
<dbReference type="NCBIfam" id="TIGR00010">
    <property type="entry name" value="YchF/TatD family DNA exonuclease"/>
    <property type="match status" value="1"/>
</dbReference>
<dbReference type="Gene3D" id="3.20.20.140">
    <property type="entry name" value="Metal-dependent hydrolases"/>
    <property type="match status" value="1"/>
</dbReference>
<reference evidence="4 5" key="1">
    <citation type="submission" date="2020-02" db="EMBL/GenBank/DDBJ databases">
        <authorList>
            <person name="Zheng R.K."/>
            <person name="Sun C.M."/>
        </authorList>
    </citation>
    <scope>NUCLEOTIDE SEQUENCE [LARGE SCALE GENOMIC DNA]</scope>
    <source>
        <strain evidence="5">zrk13</strain>
    </source>
</reference>
<feature type="binding site" evidence="3">
    <location>
        <position position="201"/>
    </location>
    <ligand>
        <name>a divalent metal cation</name>
        <dbReference type="ChEBI" id="CHEBI:60240"/>
        <label>1</label>
    </ligand>
</feature>
<sequence>MLIDTHVHLNSKQFVNTVNDVIERAVKNDVKIMIVVGYDIPTNKKAIALARQYPFIYATVGYHPTEAKNITDQDFQLLEEQLQLDEVVGVGECGLDFYWDKDHIDAQVAVFERQIELSKTYDKPLVIHMRDASEATYNVLSNYSGLRGIMHSYSGSAEMVPLFIELGLHISLGGPVTFKNGHKPKAVAKVVPLDKLLVETDSPYLSPHPFRGKQNEPARVKLVAEEIAKIKEVPYHTIAEVTTANAKNLFRI</sequence>
<accession>A0A7L7KSY0</accession>
<dbReference type="FunFam" id="3.20.20.140:FF:000005">
    <property type="entry name" value="TatD family hydrolase"/>
    <property type="match status" value="1"/>
</dbReference>
<dbReference type="Proteomes" id="UP000514720">
    <property type="component" value="Chromosome"/>
</dbReference>
<dbReference type="PROSITE" id="PS01090">
    <property type="entry name" value="TATD_2"/>
    <property type="match status" value="1"/>
</dbReference>
<keyword evidence="1 3" id="KW-0479">Metal-binding</keyword>
<dbReference type="GO" id="GO:0046872">
    <property type="term" value="F:metal ion binding"/>
    <property type="evidence" value="ECO:0007669"/>
    <property type="project" value="UniProtKB-KW"/>
</dbReference>
<feature type="binding site" evidence="3">
    <location>
        <position position="128"/>
    </location>
    <ligand>
        <name>a divalent metal cation</name>
        <dbReference type="ChEBI" id="CHEBI:60240"/>
        <label>2</label>
    </ligand>
</feature>
<organism evidence="4 5">
    <name type="scientific">Candidatus Xianfuyuplasma coldseepsis</name>
    <dbReference type="NCBI Taxonomy" id="2782163"/>
    <lineage>
        <taxon>Bacteria</taxon>
        <taxon>Bacillati</taxon>
        <taxon>Mycoplasmatota</taxon>
        <taxon>Mollicutes</taxon>
        <taxon>Candidatus Izemoplasmatales</taxon>
        <taxon>Candidatus Izemoplasmataceae</taxon>
        <taxon>Candidatus Xianfuyuplasma</taxon>
    </lineage>
</organism>
<dbReference type="PANTHER" id="PTHR46124:SF2">
    <property type="entry name" value="D-AMINOACYL-TRNA DEACYLASE"/>
    <property type="match status" value="1"/>
</dbReference>
<dbReference type="InterPro" id="IPR032466">
    <property type="entry name" value="Metal_Hydrolase"/>
</dbReference>
<evidence type="ECO:0000256" key="3">
    <source>
        <dbReference type="PIRSR" id="PIRSR005902-1"/>
    </source>
</evidence>
<feature type="binding site" evidence="3">
    <location>
        <position position="8"/>
    </location>
    <ligand>
        <name>a divalent metal cation</name>
        <dbReference type="ChEBI" id="CHEBI:60240"/>
        <label>1</label>
    </ligand>
</feature>
<dbReference type="GO" id="GO:0016788">
    <property type="term" value="F:hydrolase activity, acting on ester bonds"/>
    <property type="evidence" value="ECO:0007669"/>
    <property type="project" value="InterPro"/>
</dbReference>
<dbReference type="PANTHER" id="PTHR46124">
    <property type="entry name" value="D-AMINOACYL-TRNA DEACYLASE"/>
    <property type="match status" value="1"/>
</dbReference>
<keyword evidence="2 4" id="KW-0378">Hydrolase</keyword>
<dbReference type="RefSeq" id="WP_258877175.1">
    <property type="nucleotide sequence ID" value="NZ_CP048914.1"/>
</dbReference>
<evidence type="ECO:0000313" key="5">
    <source>
        <dbReference type="Proteomes" id="UP000514720"/>
    </source>
</evidence>
<protein>
    <submittedName>
        <fullName evidence="4">TatD family hydrolase</fullName>
    </submittedName>
</protein>
<dbReference type="EMBL" id="CP048914">
    <property type="protein sequence ID" value="QMS85382.1"/>
    <property type="molecule type" value="Genomic_DNA"/>
</dbReference>
<dbReference type="GO" id="GO:0004536">
    <property type="term" value="F:DNA nuclease activity"/>
    <property type="evidence" value="ECO:0007669"/>
    <property type="project" value="InterPro"/>
</dbReference>